<dbReference type="SUPFAM" id="SSF56801">
    <property type="entry name" value="Acetyl-CoA synthetase-like"/>
    <property type="match status" value="1"/>
</dbReference>
<evidence type="ECO:0000259" key="3">
    <source>
        <dbReference type="Pfam" id="PF23024"/>
    </source>
</evidence>
<dbReference type="EMBL" id="CP058905">
    <property type="protein sequence ID" value="QLJ96929.1"/>
    <property type="molecule type" value="Genomic_DNA"/>
</dbReference>
<dbReference type="Pfam" id="PF23024">
    <property type="entry name" value="AMP-dom_DIP2-like"/>
    <property type="match status" value="1"/>
</dbReference>
<feature type="domain" description="AMP-binding enzyme C-terminal" evidence="3">
    <location>
        <begin position="422"/>
        <end position="522"/>
    </location>
</feature>
<dbReference type="InterPro" id="IPR025110">
    <property type="entry name" value="AMP-bd_C"/>
</dbReference>
<dbReference type="Pfam" id="PF00501">
    <property type="entry name" value="AMP-binding"/>
    <property type="match status" value="1"/>
</dbReference>
<dbReference type="Gene3D" id="3.40.50.12780">
    <property type="entry name" value="N-terminal domain of ligase-like"/>
    <property type="match status" value="1"/>
</dbReference>
<feature type="domain" description="AMP-dependent synthetase/ligase" evidence="2">
    <location>
        <begin position="23"/>
        <end position="386"/>
    </location>
</feature>
<reference evidence="4" key="1">
    <citation type="submission" date="2020-08" db="EMBL/GenBank/DDBJ databases">
        <title>A bifunctional nitrone conjugated secondary metabolite targeting the ribosome.</title>
        <authorList>
            <person name="Limbrick E.M."/>
            <person name="Graf M."/>
            <person name="Derewacz D.K."/>
            <person name="Nguyen F."/>
            <person name="Spraggins J.M."/>
            <person name="Wieland M."/>
            <person name="Ynigez-Gutierrez A.E."/>
            <person name="Reisman B.J."/>
            <person name="Zinshteyn B."/>
            <person name="McCulloch K."/>
            <person name="Iverson T.M."/>
            <person name="Green R."/>
            <person name="Wilson D.N."/>
            <person name="Bachmann B.O."/>
        </authorList>
    </citation>
    <scope>NUCLEOTIDE SEQUENCE</scope>
    <source>
        <strain evidence="4">Africana</strain>
    </source>
</reference>
<dbReference type="InterPro" id="IPR045851">
    <property type="entry name" value="AMP-bd_C_sf"/>
</dbReference>
<comment type="similarity">
    <text evidence="1">Belongs to the ATP-dependent AMP-binding enzyme family.</text>
</comment>
<evidence type="ECO:0000259" key="2">
    <source>
        <dbReference type="Pfam" id="PF00501"/>
    </source>
</evidence>
<dbReference type="InterPro" id="IPR042099">
    <property type="entry name" value="ANL_N_sf"/>
</dbReference>
<sequence>MELWEALTRRTGHGRLRAWTGSGFAEMTWGEVATEAAGVAAGLRRAGVHPGHTVAALLTNTPAAVPGLLGIWLAGGTVASLPVPAPGMDRRTYARDVADLVGRLDAPLILADERLLDLLPAAPRSRSWQSLRGDGGGWTGREPPGDDEPAYIQFSSGSTSAPKGCVLTARAIAAQLELIVDFTGGRPGHEVVSSWLPLSHDMGMFGCLLVSWAYDYHLVLSSPERFTLGPRTWFGDMAEHGVTMTAGTNTALYLATRMQRSAPLPGPLRLRTCIVGAERVDVTTLQQTVRTFGPYGLAADVMQPAYGLAEATLAVTACPARAPAVVTVDGLALAGGELADVAPDDPVAVPVVSTGPPCRGVTVDVEEPGRLSPIRVSSPSLASGYFADEKRTRATFTPDGLRTGDLGFLRDGELYVVGRGDDVLTVAGRNVHAHEIEARIDDHPAVRKGCVVLLDVPADGYRELVVLAELRRRDADHRAFAEQAARVVLTRAGVTLDRCVFVPKGTLPKTPSGKIQRFRCRQLLHQHALEPLAHVVLSG</sequence>
<dbReference type="AlphaFoldDB" id="A0A7D6CD53"/>
<evidence type="ECO:0000256" key="1">
    <source>
        <dbReference type="ARBA" id="ARBA00006432"/>
    </source>
</evidence>
<dbReference type="InterPro" id="IPR000873">
    <property type="entry name" value="AMP-dep_synth/lig_dom"/>
</dbReference>
<protein>
    <submittedName>
        <fullName evidence="4">AMP-binding protein</fullName>
    </submittedName>
</protein>
<dbReference type="GO" id="GO:0070566">
    <property type="term" value="F:adenylyltransferase activity"/>
    <property type="evidence" value="ECO:0007669"/>
    <property type="project" value="TreeGrafter"/>
</dbReference>
<dbReference type="InterPro" id="IPR020845">
    <property type="entry name" value="AMP-binding_CS"/>
</dbReference>
<dbReference type="GO" id="GO:0005886">
    <property type="term" value="C:plasma membrane"/>
    <property type="evidence" value="ECO:0007669"/>
    <property type="project" value="TreeGrafter"/>
</dbReference>
<dbReference type="PANTHER" id="PTHR22754">
    <property type="entry name" value="DISCO-INTERACTING PROTEIN 2 DIP2 -RELATED"/>
    <property type="match status" value="1"/>
</dbReference>
<evidence type="ECO:0000313" key="4">
    <source>
        <dbReference type="EMBL" id="QLJ96929.1"/>
    </source>
</evidence>
<dbReference type="PROSITE" id="PS00455">
    <property type="entry name" value="AMP_BINDING"/>
    <property type="match status" value="1"/>
</dbReference>
<dbReference type="Gene3D" id="3.30.300.30">
    <property type="match status" value="1"/>
</dbReference>
<name>A0A7D6CD53_9ACTN</name>
<organism evidence="4">
    <name type="scientific">Micromonospora carbonacea</name>
    <dbReference type="NCBI Taxonomy" id="47853"/>
    <lineage>
        <taxon>Bacteria</taxon>
        <taxon>Bacillati</taxon>
        <taxon>Actinomycetota</taxon>
        <taxon>Actinomycetes</taxon>
        <taxon>Micromonosporales</taxon>
        <taxon>Micromonosporaceae</taxon>
        <taxon>Micromonospora</taxon>
    </lineage>
</organism>
<accession>A0A7D6CD53</accession>
<dbReference type="GO" id="GO:0006633">
    <property type="term" value="P:fatty acid biosynthetic process"/>
    <property type="evidence" value="ECO:0007669"/>
    <property type="project" value="TreeGrafter"/>
</dbReference>
<dbReference type="PANTHER" id="PTHR22754:SF32">
    <property type="entry name" value="DISCO-INTERACTING PROTEIN 2"/>
    <property type="match status" value="1"/>
</dbReference>
<proteinExistence type="inferred from homology"/>
<gene>
    <name evidence="4" type="ORF">HZU44_18810</name>
</gene>